<feature type="transmembrane region" description="Helical" evidence="1">
    <location>
        <begin position="12"/>
        <end position="36"/>
    </location>
</feature>
<feature type="transmembrane region" description="Helical" evidence="1">
    <location>
        <begin position="62"/>
        <end position="86"/>
    </location>
</feature>
<reference evidence="3" key="1">
    <citation type="submission" date="2025-08" db="UniProtKB">
        <authorList>
            <consortium name="RefSeq"/>
        </authorList>
    </citation>
    <scope>IDENTIFICATION</scope>
    <source>
        <tissue evidence="3">Muscle</tissue>
    </source>
</reference>
<keyword evidence="1" id="KW-0472">Membrane</keyword>
<protein>
    <submittedName>
        <fullName evidence="3">Proteolipid protein DM beta-like isoform X2</fullName>
    </submittedName>
</protein>
<dbReference type="GeneID" id="111083451"/>
<dbReference type="PANTHER" id="PTHR11683">
    <property type="entry name" value="MYELIN PROTEOLIPID"/>
    <property type="match status" value="1"/>
</dbReference>
<dbReference type="PANTHER" id="PTHR11683:SF12">
    <property type="entry name" value="M6, ISOFORM F"/>
    <property type="match status" value="1"/>
</dbReference>
<accession>A0ABM1RWD7</accession>
<evidence type="ECO:0000313" key="3">
    <source>
        <dbReference type="RefSeq" id="XP_022235692.1"/>
    </source>
</evidence>
<evidence type="ECO:0000313" key="2">
    <source>
        <dbReference type="Proteomes" id="UP000694941"/>
    </source>
</evidence>
<name>A0ABM1RWD7_LIMPO</name>
<dbReference type="RefSeq" id="XP_022235692.1">
    <property type="nucleotide sequence ID" value="XM_022379984.1"/>
</dbReference>
<dbReference type="PRINTS" id="PR00214">
    <property type="entry name" value="MYELINPLP"/>
</dbReference>
<dbReference type="InterPro" id="IPR001614">
    <property type="entry name" value="Myelin_PLP"/>
</dbReference>
<gene>
    <name evidence="3" type="primary">LOC111083451</name>
</gene>
<organism evidence="2 3">
    <name type="scientific">Limulus polyphemus</name>
    <name type="common">Atlantic horseshoe crab</name>
    <dbReference type="NCBI Taxonomy" id="6850"/>
    <lineage>
        <taxon>Eukaryota</taxon>
        <taxon>Metazoa</taxon>
        <taxon>Ecdysozoa</taxon>
        <taxon>Arthropoda</taxon>
        <taxon>Chelicerata</taxon>
        <taxon>Merostomata</taxon>
        <taxon>Xiphosura</taxon>
        <taxon>Limulidae</taxon>
        <taxon>Limulus</taxon>
    </lineage>
</organism>
<keyword evidence="1" id="KW-0812">Transmembrane</keyword>
<feature type="transmembrane region" description="Helical" evidence="1">
    <location>
        <begin position="196"/>
        <end position="222"/>
    </location>
</feature>
<feature type="transmembrane region" description="Helical" evidence="1">
    <location>
        <begin position="107"/>
        <end position="135"/>
    </location>
</feature>
<dbReference type="Pfam" id="PF01275">
    <property type="entry name" value="Myelin_PLP"/>
    <property type="match status" value="1"/>
</dbReference>
<dbReference type="Proteomes" id="UP000694941">
    <property type="component" value="Unplaced"/>
</dbReference>
<keyword evidence="2" id="KW-1185">Reference proteome</keyword>
<proteinExistence type="predicted"/>
<sequence>MGCKGSSKCISKVPFPSIIATVMCLSGSGIFLGSAYKGITLTIQMYEVVFQVKVQGFTDLRVVFVVLSLLSAILGTIMMVVGFLATGSTRNILYFGWKARMGGRVSCGLFLVTAYLVQIGWITILTCVIVILFVFQISRGLCNNLSAPDSKKECIDLSQFDFMFPNGIKYENLIICSDGKVKEFCNDYVEEGVGMYVMASVASVVIILSLVHYGICLAANYIKLNDMEKIRDLTHLNYNEEGN</sequence>
<evidence type="ECO:0000256" key="1">
    <source>
        <dbReference type="SAM" id="Phobius"/>
    </source>
</evidence>
<keyword evidence="1" id="KW-1133">Transmembrane helix</keyword>